<dbReference type="EMBL" id="FUIG01000013">
    <property type="protein sequence ID" value="SJM28409.1"/>
    <property type="molecule type" value="Genomic_DNA"/>
</dbReference>
<name>A0A2P9AB98_9HYPH</name>
<accession>A0A2P9AB98</accession>
<dbReference type="InterPro" id="IPR044528">
    <property type="entry name" value="POD-like_MBL-fold"/>
</dbReference>
<dbReference type="RefSeq" id="WP_244602603.1">
    <property type="nucleotide sequence ID" value="NZ_FUIG01000013.1"/>
</dbReference>
<protein>
    <submittedName>
        <fullName evidence="2">Metallo-beta-lactamase family protein</fullName>
    </submittedName>
</protein>
<feature type="domain" description="Metallo-beta-lactamase" evidence="1">
    <location>
        <begin position="24"/>
        <end position="192"/>
    </location>
</feature>
<dbReference type="GO" id="GO:0050313">
    <property type="term" value="F:sulfur dioxygenase activity"/>
    <property type="evidence" value="ECO:0007669"/>
    <property type="project" value="InterPro"/>
</dbReference>
<dbReference type="InterPro" id="IPR036866">
    <property type="entry name" value="RibonucZ/Hydroxyglut_hydro"/>
</dbReference>
<dbReference type="InterPro" id="IPR001279">
    <property type="entry name" value="Metallo-B-lactamas"/>
</dbReference>
<dbReference type="Proteomes" id="UP000245698">
    <property type="component" value="Unassembled WGS sequence"/>
</dbReference>
<dbReference type="InterPro" id="IPR051682">
    <property type="entry name" value="Mito_Persulfide_Diox"/>
</dbReference>
<keyword evidence="3" id="KW-1185">Reference proteome</keyword>
<organism evidence="2 3">
    <name type="scientific">Mesorhizobium delmotii</name>
    <dbReference type="NCBI Taxonomy" id="1631247"/>
    <lineage>
        <taxon>Bacteria</taxon>
        <taxon>Pseudomonadati</taxon>
        <taxon>Pseudomonadota</taxon>
        <taxon>Alphaproteobacteria</taxon>
        <taxon>Hyphomicrobiales</taxon>
        <taxon>Phyllobacteriaceae</taxon>
        <taxon>Mesorhizobium</taxon>
    </lineage>
</organism>
<reference evidence="3" key="1">
    <citation type="submission" date="2016-12" db="EMBL/GenBank/DDBJ databases">
        <authorList>
            <person name="Brunel B."/>
        </authorList>
    </citation>
    <scope>NUCLEOTIDE SEQUENCE [LARGE SCALE GENOMIC DNA]</scope>
</reference>
<sequence length="258" mass="27389">MFLALCNEERKTMILRQFLHTDPVGVSYLFGCGGKAAAAVVDPAGDIEFYLRAAEDAGMRIHFVVDTHVHADHLSAGRALAEAAGAAYVLSAEADVAFPFKGVRDGEVLSLGNVTATVLHTPGHTPEHICLLVSDRTRADEPWFVLTGHTLMAGDLGRTELAVSAEQGAEDLFRSAGRLKALPDHVEVLPGAYAGSVCGRRLSGKPWSTIGFEKRHNEALRIEDEAAFIRFMLAEIPPAPPQAAALRAANSALAAAAA</sequence>
<dbReference type="GO" id="GO:0070813">
    <property type="term" value="P:hydrogen sulfide metabolic process"/>
    <property type="evidence" value="ECO:0007669"/>
    <property type="project" value="TreeGrafter"/>
</dbReference>
<evidence type="ECO:0000259" key="1">
    <source>
        <dbReference type="SMART" id="SM00849"/>
    </source>
</evidence>
<gene>
    <name evidence="2" type="ORF">BQ8482_110339</name>
</gene>
<dbReference type="GO" id="GO:0006749">
    <property type="term" value="P:glutathione metabolic process"/>
    <property type="evidence" value="ECO:0007669"/>
    <property type="project" value="InterPro"/>
</dbReference>
<evidence type="ECO:0000313" key="3">
    <source>
        <dbReference type="Proteomes" id="UP000245698"/>
    </source>
</evidence>
<dbReference type="AlphaFoldDB" id="A0A2P9AB98"/>
<evidence type="ECO:0000313" key="2">
    <source>
        <dbReference type="EMBL" id="SJM28409.1"/>
    </source>
</evidence>
<dbReference type="Pfam" id="PF00753">
    <property type="entry name" value="Lactamase_B"/>
    <property type="match status" value="1"/>
</dbReference>
<dbReference type="SUPFAM" id="SSF56281">
    <property type="entry name" value="Metallo-hydrolase/oxidoreductase"/>
    <property type="match status" value="1"/>
</dbReference>
<proteinExistence type="predicted"/>
<dbReference type="SMART" id="SM00849">
    <property type="entry name" value="Lactamase_B"/>
    <property type="match status" value="1"/>
</dbReference>
<dbReference type="PANTHER" id="PTHR43084:SF7">
    <property type="entry name" value="BETA-LACTAMASE DOMAIN PROTEIN"/>
    <property type="match status" value="1"/>
</dbReference>
<dbReference type="Gene3D" id="3.60.15.10">
    <property type="entry name" value="Ribonuclease Z/Hydroxyacylglutathione hydrolase-like"/>
    <property type="match status" value="1"/>
</dbReference>
<dbReference type="PANTHER" id="PTHR43084">
    <property type="entry name" value="PERSULFIDE DIOXYGENASE ETHE1"/>
    <property type="match status" value="1"/>
</dbReference>
<dbReference type="CDD" id="cd07724">
    <property type="entry name" value="POD-like_MBL-fold"/>
    <property type="match status" value="1"/>
</dbReference>